<protein>
    <submittedName>
        <fullName evidence="1">Uncharacterized protein</fullName>
    </submittedName>
</protein>
<proteinExistence type="predicted"/>
<dbReference type="EMBL" id="CM046131">
    <property type="protein sequence ID" value="KAI8430090.1"/>
    <property type="molecule type" value="Genomic_DNA"/>
</dbReference>
<dbReference type="Proteomes" id="UP001064048">
    <property type="component" value="Chromosome Z"/>
</dbReference>
<keyword evidence="2" id="KW-1185">Reference proteome</keyword>
<name>A0ACC0K1F8_CHOFU</name>
<accession>A0ACC0K1F8</accession>
<comment type="caution">
    <text evidence="1">The sequence shown here is derived from an EMBL/GenBank/DDBJ whole genome shotgun (WGS) entry which is preliminary data.</text>
</comment>
<organism evidence="1 2">
    <name type="scientific">Choristoneura fumiferana</name>
    <name type="common">Spruce budworm moth</name>
    <name type="synonym">Archips fumiferana</name>
    <dbReference type="NCBI Taxonomy" id="7141"/>
    <lineage>
        <taxon>Eukaryota</taxon>
        <taxon>Metazoa</taxon>
        <taxon>Ecdysozoa</taxon>
        <taxon>Arthropoda</taxon>
        <taxon>Hexapoda</taxon>
        <taxon>Insecta</taxon>
        <taxon>Pterygota</taxon>
        <taxon>Neoptera</taxon>
        <taxon>Endopterygota</taxon>
        <taxon>Lepidoptera</taxon>
        <taxon>Glossata</taxon>
        <taxon>Ditrysia</taxon>
        <taxon>Tortricoidea</taxon>
        <taxon>Tortricidae</taxon>
        <taxon>Tortricinae</taxon>
        <taxon>Choristoneura</taxon>
    </lineage>
</organism>
<evidence type="ECO:0000313" key="1">
    <source>
        <dbReference type="EMBL" id="KAI8430090.1"/>
    </source>
</evidence>
<evidence type="ECO:0000313" key="2">
    <source>
        <dbReference type="Proteomes" id="UP001064048"/>
    </source>
</evidence>
<gene>
    <name evidence="1" type="ORF">MSG28_000511</name>
</gene>
<sequence length="347" mass="38624">MSGILCTSFKIYFSVSCSSERLFHSLLKNRIMPFYAVAKGRTTGIYHSWAECESQVKGYSGAKFKKFDTASAAQEFLMTGNLNSNPGSFKTNISYQANNFHNSANSNLKRSYPATSKSSSCNTKNMYHRNDEDSESSDDGLEVIIAKQMDDIEKRVNNMSKGIDRITKKAPKQTILIEPPQPKKYKPNNDTAFQEDDDGFVQVYTDGACSSNGQRGARAGLGIYWGDNHHLNRSEPVSGRATNNCGEIQAASLAIKMALKNGVNKLAINTDSQFLIKSATQWIPGWKRRGWKLASGEPVKNEADFRELDSVQNKLEIKWNYVKAHDGLHGNEMADKLAKEGAAKYDK</sequence>
<reference evidence="1 2" key="1">
    <citation type="journal article" date="2022" name="Genome Biol. Evol.">
        <title>The Spruce Budworm Genome: Reconstructing the Evolutionary History of Antifreeze Proteins.</title>
        <authorList>
            <person name="Beliveau C."/>
            <person name="Gagne P."/>
            <person name="Picq S."/>
            <person name="Vernygora O."/>
            <person name="Keeling C.I."/>
            <person name="Pinkney K."/>
            <person name="Doucet D."/>
            <person name="Wen F."/>
            <person name="Johnston J.S."/>
            <person name="Maaroufi H."/>
            <person name="Boyle B."/>
            <person name="Laroche J."/>
            <person name="Dewar K."/>
            <person name="Juretic N."/>
            <person name="Blackburn G."/>
            <person name="Nisole A."/>
            <person name="Brunet B."/>
            <person name="Brandao M."/>
            <person name="Lumley L."/>
            <person name="Duan J."/>
            <person name="Quan G."/>
            <person name="Lucarotti C.J."/>
            <person name="Roe A.D."/>
            <person name="Sperling F.A.H."/>
            <person name="Levesque R.C."/>
            <person name="Cusson M."/>
        </authorList>
    </citation>
    <scope>NUCLEOTIDE SEQUENCE [LARGE SCALE GENOMIC DNA]</scope>
    <source>
        <strain evidence="1">Glfc:IPQL:Cfum</strain>
    </source>
</reference>